<dbReference type="Pfam" id="PF13911">
    <property type="entry name" value="AhpC-TSA_2"/>
    <property type="match status" value="1"/>
</dbReference>
<dbReference type="Gene3D" id="3.40.30.10">
    <property type="entry name" value="Glutaredoxin"/>
    <property type="match status" value="1"/>
</dbReference>
<feature type="region of interest" description="Disordered" evidence="1">
    <location>
        <begin position="160"/>
        <end position="188"/>
    </location>
</feature>
<dbReference type="AlphaFoldDB" id="A0A284RMD3"/>
<organism evidence="2 3">
    <name type="scientific">Armillaria ostoyae</name>
    <name type="common">Armillaria root rot fungus</name>
    <dbReference type="NCBI Taxonomy" id="47428"/>
    <lineage>
        <taxon>Eukaryota</taxon>
        <taxon>Fungi</taxon>
        <taxon>Dikarya</taxon>
        <taxon>Basidiomycota</taxon>
        <taxon>Agaricomycotina</taxon>
        <taxon>Agaricomycetes</taxon>
        <taxon>Agaricomycetidae</taxon>
        <taxon>Agaricales</taxon>
        <taxon>Marasmiineae</taxon>
        <taxon>Physalacriaceae</taxon>
        <taxon>Armillaria</taxon>
    </lineage>
</organism>
<dbReference type="SUPFAM" id="SSF52833">
    <property type="entry name" value="Thioredoxin-like"/>
    <property type="match status" value="1"/>
</dbReference>
<evidence type="ECO:0008006" key="4">
    <source>
        <dbReference type="Google" id="ProtNLM"/>
    </source>
</evidence>
<dbReference type="OMA" id="MQTREGH"/>
<proteinExistence type="predicted"/>
<dbReference type="PANTHER" id="PTHR28630">
    <property type="match status" value="1"/>
</dbReference>
<feature type="region of interest" description="Disordered" evidence="1">
    <location>
        <begin position="1"/>
        <end position="135"/>
    </location>
</feature>
<name>A0A284RMD3_ARMOS</name>
<dbReference type="InterPro" id="IPR032801">
    <property type="entry name" value="PXL2A/B/C"/>
</dbReference>
<dbReference type="OrthoDB" id="40334at2759"/>
<evidence type="ECO:0000313" key="2">
    <source>
        <dbReference type="EMBL" id="SJL09923.1"/>
    </source>
</evidence>
<dbReference type="Proteomes" id="UP000219338">
    <property type="component" value="Unassembled WGS sequence"/>
</dbReference>
<dbReference type="EMBL" id="FUEG01000011">
    <property type="protein sequence ID" value="SJL09923.1"/>
    <property type="molecule type" value="Genomic_DNA"/>
</dbReference>
<dbReference type="CDD" id="cd02970">
    <property type="entry name" value="PRX_like2"/>
    <property type="match status" value="1"/>
</dbReference>
<gene>
    <name evidence="2" type="ORF">ARMOST_13304</name>
</gene>
<evidence type="ECO:0000313" key="3">
    <source>
        <dbReference type="Proteomes" id="UP000219338"/>
    </source>
</evidence>
<dbReference type="PANTHER" id="PTHR28630:SF3">
    <property type="entry name" value="PEROXIREDOXIN-LIKE 2C"/>
    <property type="match status" value="1"/>
</dbReference>
<dbReference type="STRING" id="47428.A0A284RMD3"/>
<sequence>MALVLPSTATVPPKAPRVKRKPVPSIDVTERYPPPDPADPFASLTVLRSRSSTLFGPKENVDREQASYSYRVRRPSSSPGRTTSKDVVQPAFRPVARSGSHYRRRSLSLCTPPVPASPVPTSCDGHDGNVSGCPSAASSRSKIAKLFMPKKTSLTSLISTDSRRRRKVSVASISSPMPVASDTRQPFPSIAKRASLDSNRLLKPRRSGYVSQPEPVRKAIVSSPSAYYPPPPSSTQSHSSSYSYIPTPSSESSPVVSPCLRGLSTPSLRSLVDTPAPSAAQHSSCHGHTTSLPLNFAFPASSEWLPPTPTQLARAAEKPLITSSGLRVPFGTVFARKRVIVIFIRHFWCPLCQDYMHSLASLAPRNADIVIISNGSHALIDKYRQIFGLRFQMYVDPGLEVYRALGMGTIANSKSRARREKVDSYVKRGALGGIAMVVFRALKVGMPMWEKGGESAQLGGEFVLGPGMTCTWAHRMQTREGHTPVADVLEVAGLPVPPSVSRLAPPVAKDRTRRETMGELRASVRWSVERKRQSVDGMPSNEEKRLERYKSLESIKEASTARRGVKSPIVDDEDIDEVVFFKH</sequence>
<dbReference type="InterPro" id="IPR036249">
    <property type="entry name" value="Thioredoxin-like_sf"/>
</dbReference>
<protein>
    <recommendedName>
        <fullName evidence="4">Thioredoxin domain-containing protein</fullName>
    </recommendedName>
</protein>
<evidence type="ECO:0000256" key="1">
    <source>
        <dbReference type="SAM" id="MobiDB-lite"/>
    </source>
</evidence>
<reference evidence="3" key="1">
    <citation type="journal article" date="2017" name="Nat. Ecol. Evol.">
        <title>Genome expansion and lineage-specific genetic innovations in the forest pathogenic fungi Armillaria.</title>
        <authorList>
            <person name="Sipos G."/>
            <person name="Prasanna A.N."/>
            <person name="Walter M.C."/>
            <person name="O'Connor E."/>
            <person name="Balint B."/>
            <person name="Krizsan K."/>
            <person name="Kiss B."/>
            <person name="Hess J."/>
            <person name="Varga T."/>
            <person name="Slot J."/>
            <person name="Riley R."/>
            <person name="Boka B."/>
            <person name="Rigling D."/>
            <person name="Barry K."/>
            <person name="Lee J."/>
            <person name="Mihaltcheva S."/>
            <person name="LaButti K."/>
            <person name="Lipzen A."/>
            <person name="Waldron R."/>
            <person name="Moloney N.M."/>
            <person name="Sperisen C."/>
            <person name="Kredics L."/>
            <person name="Vagvoelgyi C."/>
            <person name="Patrignani A."/>
            <person name="Fitzpatrick D."/>
            <person name="Nagy I."/>
            <person name="Doyle S."/>
            <person name="Anderson J.B."/>
            <person name="Grigoriev I.V."/>
            <person name="Gueldener U."/>
            <person name="Muensterkoetter M."/>
            <person name="Nagy L.G."/>
        </authorList>
    </citation>
    <scope>NUCLEOTIDE SEQUENCE [LARGE SCALE GENOMIC DNA]</scope>
    <source>
        <strain evidence="3">C18/9</strain>
    </source>
</reference>
<feature type="region of interest" description="Disordered" evidence="1">
    <location>
        <begin position="222"/>
        <end position="257"/>
    </location>
</feature>
<accession>A0A284RMD3</accession>
<feature type="compositionally biased region" description="Low complexity" evidence="1">
    <location>
        <begin position="67"/>
        <end position="82"/>
    </location>
</feature>
<keyword evidence="3" id="KW-1185">Reference proteome</keyword>
<feature type="compositionally biased region" description="Low complexity" evidence="1">
    <location>
        <begin position="43"/>
        <end position="54"/>
    </location>
</feature>
<feature type="compositionally biased region" description="Low complexity" evidence="1">
    <location>
        <begin position="234"/>
        <end position="257"/>
    </location>
</feature>